<organism evidence="1 2">
    <name type="scientific">Panagrolaimus sp. ES5</name>
    <dbReference type="NCBI Taxonomy" id="591445"/>
    <lineage>
        <taxon>Eukaryota</taxon>
        <taxon>Metazoa</taxon>
        <taxon>Ecdysozoa</taxon>
        <taxon>Nematoda</taxon>
        <taxon>Chromadorea</taxon>
        <taxon>Rhabditida</taxon>
        <taxon>Tylenchina</taxon>
        <taxon>Panagrolaimomorpha</taxon>
        <taxon>Panagrolaimoidea</taxon>
        <taxon>Panagrolaimidae</taxon>
        <taxon>Panagrolaimus</taxon>
    </lineage>
</organism>
<evidence type="ECO:0000313" key="1">
    <source>
        <dbReference type="Proteomes" id="UP000887579"/>
    </source>
</evidence>
<dbReference type="WBParaSite" id="ES5_v2.g21242.t1">
    <property type="protein sequence ID" value="ES5_v2.g21242.t1"/>
    <property type="gene ID" value="ES5_v2.g21242"/>
</dbReference>
<proteinExistence type="predicted"/>
<sequence>MLSVEYSDDPGEIKAETKITEYRPLESVTSILDQALTTKELADVIFRTNDSQKVYTNRCILYSQSDILKALFHEKPETPTEIEVNFSKNIVLRALKFCYGKNDIIENFESELKNFADKYGIKELKAICLKSLELRILTCENICDIVSLAFIHEHDILK</sequence>
<name>A0AC34FV10_9BILA</name>
<dbReference type="Proteomes" id="UP000887579">
    <property type="component" value="Unplaced"/>
</dbReference>
<reference evidence="2" key="1">
    <citation type="submission" date="2022-11" db="UniProtKB">
        <authorList>
            <consortium name="WormBaseParasite"/>
        </authorList>
    </citation>
    <scope>IDENTIFICATION</scope>
</reference>
<evidence type="ECO:0000313" key="2">
    <source>
        <dbReference type="WBParaSite" id="ES5_v2.g21242.t1"/>
    </source>
</evidence>
<protein>
    <submittedName>
        <fullName evidence="2">BTB domain-containing protein</fullName>
    </submittedName>
</protein>
<accession>A0AC34FV10</accession>